<name>X1CM46_9ZZZZ</name>
<evidence type="ECO:0000313" key="2">
    <source>
        <dbReference type="EMBL" id="GAG85301.1"/>
    </source>
</evidence>
<gene>
    <name evidence="2" type="ORF">S01H4_36267</name>
</gene>
<reference evidence="2" key="1">
    <citation type="journal article" date="2014" name="Front. Microbiol.">
        <title>High frequency of phylogenetically diverse reductive dehalogenase-homologous genes in deep subseafloor sedimentary metagenomes.</title>
        <authorList>
            <person name="Kawai M."/>
            <person name="Futagami T."/>
            <person name="Toyoda A."/>
            <person name="Takaki Y."/>
            <person name="Nishi S."/>
            <person name="Hori S."/>
            <person name="Arai W."/>
            <person name="Tsubouchi T."/>
            <person name="Morono Y."/>
            <person name="Uchiyama I."/>
            <person name="Ito T."/>
            <person name="Fujiyama A."/>
            <person name="Inagaki F."/>
            <person name="Takami H."/>
        </authorList>
    </citation>
    <scope>NUCLEOTIDE SEQUENCE</scope>
    <source>
        <strain evidence="2">Expedition CK06-06</strain>
    </source>
</reference>
<comment type="caution">
    <text evidence="2">The sequence shown here is derived from an EMBL/GenBank/DDBJ whole genome shotgun (WGS) entry which is preliminary data.</text>
</comment>
<dbReference type="AlphaFoldDB" id="X1CM46"/>
<dbReference type="EMBL" id="BART01019368">
    <property type="protein sequence ID" value="GAG85301.1"/>
    <property type="molecule type" value="Genomic_DNA"/>
</dbReference>
<feature type="transmembrane region" description="Helical" evidence="1">
    <location>
        <begin position="6"/>
        <end position="25"/>
    </location>
</feature>
<keyword evidence="1" id="KW-1133">Transmembrane helix</keyword>
<protein>
    <submittedName>
        <fullName evidence="2">Uncharacterized protein</fullName>
    </submittedName>
</protein>
<feature type="non-terminal residue" evidence="2">
    <location>
        <position position="1"/>
    </location>
</feature>
<accession>X1CM46</accession>
<keyword evidence="1" id="KW-0472">Membrane</keyword>
<proteinExistence type="predicted"/>
<keyword evidence="1" id="KW-0812">Transmembrane</keyword>
<organism evidence="2">
    <name type="scientific">marine sediment metagenome</name>
    <dbReference type="NCBI Taxonomy" id="412755"/>
    <lineage>
        <taxon>unclassified sequences</taxon>
        <taxon>metagenomes</taxon>
        <taxon>ecological metagenomes</taxon>
    </lineage>
</organism>
<evidence type="ECO:0000256" key="1">
    <source>
        <dbReference type="SAM" id="Phobius"/>
    </source>
</evidence>
<sequence length="33" mass="3790">IHMTIYSFSLFEAGFIALSAMRFLGIRLELLEV</sequence>